<gene>
    <name evidence="7" type="primary">gatA</name>
    <name evidence="9" type="ORF">US40_C0009G0012</name>
</gene>
<sequence length="476" mass="52286">MDLLGLTIKDIEESLKKGVFSCQELVKESFSTIKKHDKKINAFLTLNEEQALKQANHYDNLIKKDKNIFDEKPLLGIPVALKDLFTTKDIRTTAGSKIIGDYNPPFDATVVKKLIDAGAIIIGKTNEDAWGHGSSGENTDYEVTRNPYDLNRVPGGSSSGSGAAVAYGGVLVGTGTDTGSSVRLPAGFCNLVGLKPTYGRVSRYGIIAMASSFDSIGHMTRTVYDNAKVLEVTAGVDPFDSTTVPIKVDQYTKKLGQSIKGMKIGLPKEYFVKGLDDKVSNSIKNSLKILEKLGATVKEVSLPHTDYAMAAYYILVPSEVSSNLSRYDGIRYGGSREMFGAEAKRRIMLGSYTLSSGYYDAYYLKAAKVRTLIKRDFENAFKEVDVLIVPTSPTLPFKIGEKVDDPLQMYLSDIFLCPVNLAGIPGLNVQSGFVDGFPVGMQIIGPQFSEELLYKVAYLFEQETQYYKIRPKFKNG</sequence>
<comment type="subunit">
    <text evidence="7">Heterotrimer of A, B and C subunits.</text>
</comment>
<keyword evidence="5 7" id="KW-0648">Protein biosynthesis</keyword>
<protein>
    <recommendedName>
        <fullName evidence="7">Glutamyl-tRNA(Gln) amidotransferase subunit A</fullName>
        <shortName evidence="7">Glu-ADT subunit A</shortName>
        <ecNumber evidence="7">6.3.5.7</ecNumber>
    </recommendedName>
</protein>
<reference evidence="9 10" key="1">
    <citation type="journal article" date="2015" name="Nature">
        <title>rRNA introns, odd ribosomes, and small enigmatic genomes across a large radiation of phyla.</title>
        <authorList>
            <person name="Brown C.T."/>
            <person name="Hug L.A."/>
            <person name="Thomas B.C."/>
            <person name="Sharon I."/>
            <person name="Castelle C.J."/>
            <person name="Singh A."/>
            <person name="Wilkins M.J."/>
            <person name="Williams K.H."/>
            <person name="Banfield J.F."/>
        </authorList>
    </citation>
    <scope>NUCLEOTIDE SEQUENCE [LARGE SCALE GENOMIC DNA]</scope>
</reference>
<keyword evidence="4 7" id="KW-0067">ATP-binding</keyword>
<evidence type="ECO:0000256" key="4">
    <source>
        <dbReference type="ARBA" id="ARBA00022840"/>
    </source>
</evidence>
<dbReference type="EC" id="6.3.5.7" evidence="7"/>
<feature type="domain" description="Amidase" evidence="8">
    <location>
        <begin position="24"/>
        <end position="453"/>
    </location>
</feature>
<evidence type="ECO:0000313" key="10">
    <source>
        <dbReference type="Proteomes" id="UP000034917"/>
    </source>
</evidence>
<dbReference type="AlphaFoldDB" id="A0A0G0JAM8"/>
<accession>A0A0G0JAM8</accession>
<dbReference type="GO" id="GO:0016740">
    <property type="term" value="F:transferase activity"/>
    <property type="evidence" value="ECO:0007669"/>
    <property type="project" value="UniProtKB-KW"/>
</dbReference>
<dbReference type="InterPro" id="IPR000120">
    <property type="entry name" value="Amidase"/>
</dbReference>
<comment type="caution">
    <text evidence="9">The sequence shown here is derived from an EMBL/GenBank/DDBJ whole genome shotgun (WGS) entry which is preliminary data.</text>
</comment>
<dbReference type="PROSITE" id="PS00571">
    <property type="entry name" value="AMIDASES"/>
    <property type="match status" value="1"/>
</dbReference>
<dbReference type="GO" id="GO:0005524">
    <property type="term" value="F:ATP binding"/>
    <property type="evidence" value="ECO:0007669"/>
    <property type="project" value="UniProtKB-KW"/>
</dbReference>
<dbReference type="PATRIC" id="fig|1618486.3.peg.709"/>
<dbReference type="GO" id="GO:0006412">
    <property type="term" value="P:translation"/>
    <property type="evidence" value="ECO:0007669"/>
    <property type="project" value="UniProtKB-UniRule"/>
</dbReference>
<dbReference type="GO" id="GO:0050567">
    <property type="term" value="F:glutaminyl-tRNA synthase (glutamine-hydrolyzing) activity"/>
    <property type="evidence" value="ECO:0007669"/>
    <property type="project" value="UniProtKB-UniRule"/>
</dbReference>
<evidence type="ECO:0000256" key="7">
    <source>
        <dbReference type="HAMAP-Rule" id="MF_00120"/>
    </source>
</evidence>
<dbReference type="GO" id="GO:0030956">
    <property type="term" value="C:glutamyl-tRNA(Gln) amidotransferase complex"/>
    <property type="evidence" value="ECO:0007669"/>
    <property type="project" value="InterPro"/>
</dbReference>
<dbReference type="InterPro" id="IPR004412">
    <property type="entry name" value="GatA"/>
</dbReference>
<dbReference type="HAMAP" id="MF_00120">
    <property type="entry name" value="GatA"/>
    <property type="match status" value="1"/>
</dbReference>
<evidence type="ECO:0000256" key="5">
    <source>
        <dbReference type="ARBA" id="ARBA00022917"/>
    </source>
</evidence>
<keyword evidence="9" id="KW-0808">Transferase</keyword>
<dbReference type="InterPro" id="IPR023631">
    <property type="entry name" value="Amidase_dom"/>
</dbReference>
<evidence type="ECO:0000256" key="2">
    <source>
        <dbReference type="ARBA" id="ARBA00022598"/>
    </source>
</evidence>
<dbReference type="Pfam" id="PF01425">
    <property type="entry name" value="Amidase"/>
    <property type="match status" value="1"/>
</dbReference>
<proteinExistence type="inferred from homology"/>
<keyword evidence="2 7" id="KW-0436">Ligase</keyword>
<name>A0A0G0JAM8_9BACT</name>
<dbReference type="NCBIfam" id="TIGR00132">
    <property type="entry name" value="gatA"/>
    <property type="match status" value="1"/>
</dbReference>
<feature type="active site" description="Acyl-ester intermediate" evidence="7">
    <location>
        <position position="181"/>
    </location>
</feature>
<dbReference type="Gene3D" id="3.90.1300.10">
    <property type="entry name" value="Amidase signature (AS) domain"/>
    <property type="match status" value="1"/>
</dbReference>
<dbReference type="SUPFAM" id="SSF75304">
    <property type="entry name" value="Amidase signature (AS) enzymes"/>
    <property type="match status" value="1"/>
</dbReference>
<dbReference type="PANTHER" id="PTHR11895:SF151">
    <property type="entry name" value="GLUTAMYL-TRNA(GLN) AMIDOTRANSFERASE SUBUNIT A"/>
    <property type="match status" value="1"/>
</dbReference>
<dbReference type="InterPro" id="IPR020556">
    <property type="entry name" value="Amidase_CS"/>
</dbReference>
<keyword evidence="3 7" id="KW-0547">Nucleotide-binding</keyword>
<evidence type="ECO:0000256" key="3">
    <source>
        <dbReference type="ARBA" id="ARBA00022741"/>
    </source>
</evidence>
<evidence type="ECO:0000256" key="6">
    <source>
        <dbReference type="ARBA" id="ARBA00047407"/>
    </source>
</evidence>
<dbReference type="PANTHER" id="PTHR11895">
    <property type="entry name" value="TRANSAMIDASE"/>
    <property type="match status" value="1"/>
</dbReference>
<comment type="similarity">
    <text evidence="1 7">Belongs to the amidase family. GatA subfamily.</text>
</comment>
<feature type="active site" description="Charge relay system" evidence="7">
    <location>
        <position position="82"/>
    </location>
</feature>
<dbReference type="EMBL" id="LBSV01000009">
    <property type="protein sequence ID" value="KKQ25306.1"/>
    <property type="molecule type" value="Genomic_DNA"/>
</dbReference>
<comment type="catalytic activity">
    <reaction evidence="6 7">
        <text>L-glutamyl-tRNA(Gln) + L-glutamine + ATP + H2O = L-glutaminyl-tRNA(Gln) + L-glutamate + ADP + phosphate + H(+)</text>
        <dbReference type="Rhea" id="RHEA:17521"/>
        <dbReference type="Rhea" id="RHEA-COMP:9681"/>
        <dbReference type="Rhea" id="RHEA-COMP:9684"/>
        <dbReference type="ChEBI" id="CHEBI:15377"/>
        <dbReference type="ChEBI" id="CHEBI:15378"/>
        <dbReference type="ChEBI" id="CHEBI:29985"/>
        <dbReference type="ChEBI" id="CHEBI:30616"/>
        <dbReference type="ChEBI" id="CHEBI:43474"/>
        <dbReference type="ChEBI" id="CHEBI:58359"/>
        <dbReference type="ChEBI" id="CHEBI:78520"/>
        <dbReference type="ChEBI" id="CHEBI:78521"/>
        <dbReference type="ChEBI" id="CHEBI:456216"/>
        <dbReference type="EC" id="6.3.5.7"/>
    </reaction>
</comment>
<comment type="function">
    <text evidence="7">Allows the formation of correctly charged Gln-tRNA(Gln) through the transamidation of misacylated Glu-tRNA(Gln) in organisms which lack glutaminyl-tRNA synthetase. The reaction takes place in the presence of glutamine and ATP through an activated gamma-phospho-Glu-tRNA(Gln).</text>
</comment>
<dbReference type="Proteomes" id="UP000034917">
    <property type="component" value="Unassembled WGS sequence"/>
</dbReference>
<feature type="active site" description="Charge relay system" evidence="7">
    <location>
        <position position="157"/>
    </location>
</feature>
<evidence type="ECO:0000256" key="1">
    <source>
        <dbReference type="ARBA" id="ARBA00008069"/>
    </source>
</evidence>
<dbReference type="InterPro" id="IPR036928">
    <property type="entry name" value="AS_sf"/>
</dbReference>
<evidence type="ECO:0000313" key="9">
    <source>
        <dbReference type="EMBL" id="KKQ25306.1"/>
    </source>
</evidence>
<evidence type="ECO:0000259" key="8">
    <source>
        <dbReference type="Pfam" id="PF01425"/>
    </source>
</evidence>
<organism evidence="9 10">
    <name type="scientific">Candidatus Roizmanbacteria bacterium GW2011_GWC2_37_13</name>
    <dbReference type="NCBI Taxonomy" id="1618486"/>
    <lineage>
        <taxon>Bacteria</taxon>
        <taxon>Candidatus Roizmaniibacteriota</taxon>
    </lineage>
</organism>